<dbReference type="AlphaFoldDB" id="A0A1G8JUW0"/>
<evidence type="ECO:0000313" key="3">
    <source>
        <dbReference type="Proteomes" id="UP000198869"/>
    </source>
</evidence>
<proteinExistence type="predicted"/>
<reference evidence="3" key="1">
    <citation type="submission" date="2016-10" db="EMBL/GenBank/DDBJ databases">
        <authorList>
            <person name="Varghese N."/>
            <person name="Submissions S."/>
        </authorList>
    </citation>
    <scope>NUCLEOTIDE SEQUENCE [LARGE SCALE GENOMIC DNA]</scope>
    <source>
        <strain evidence="3">DSM 17071</strain>
    </source>
</reference>
<protein>
    <submittedName>
        <fullName evidence="2">Uncharacterized protein</fullName>
    </submittedName>
</protein>
<feature type="chain" id="PRO_5011741521" evidence="1">
    <location>
        <begin position="21"/>
        <end position="98"/>
    </location>
</feature>
<gene>
    <name evidence="2" type="ORF">SAMN05421846_106224</name>
</gene>
<dbReference type="OrthoDB" id="1260759at2"/>
<name>A0A1G8JUW0_9FLAO</name>
<evidence type="ECO:0000256" key="1">
    <source>
        <dbReference type="SAM" id="SignalP"/>
    </source>
</evidence>
<keyword evidence="3" id="KW-1185">Reference proteome</keyword>
<dbReference type="Proteomes" id="UP000198869">
    <property type="component" value="Unassembled WGS sequence"/>
</dbReference>
<dbReference type="EMBL" id="FNDW01000006">
    <property type="protein sequence ID" value="SDI35006.1"/>
    <property type="molecule type" value="Genomic_DNA"/>
</dbReference>
<feature type="signal peptide" evidence="1">
    <location>
        <begin position="1"/>
        <end position="20"/>
    </location>
</feature>
<dbReference type="RefSeq" id="WP_089858172.1">
    <property type="nucleotide sequence ID" value="NZ_FNDW01000006.1"/>
</dbReference>
<accession>A0A1G8JUW0</accession>
<dbReference type="STRING" id="311334.SAMN05421846_106224"/>
<sequence>MKKILLASAGVLAISLMSFTGTNNKKLGPVITVSGKTVTVTNTQLVKAADLNFLAQSLVGWSVCDYQAMSNECTTRYRDFPDDAQTTAQIKLIIARYQ</sequence>
<evidence type="ECO:0000313" key="2">
    <source>
        <dbReference type="EMBL" id="SDI35006.1"/>
    </source>
</evidence>
<keyword evidence="1" id="KW-0732">Signal</keyword>
<organism evidence="2 3">
    <name type="scientific">Chryseobacterium taeanense</name>
    <dbReference type="NCBI Taxonomy" id="311334"/>
    <lineage>
        <taxon>Bacteria</taxon>
        <taxon>Pseudomonadati</taxon>
        <taxon>Bacteroidota</taxon>
        <taxon>Flavobacteriia</taxon>
        <taxon>Flavobacteriales</taxon>
        <taxon>Weeksellaceae</taxon>
        <taxon>Chryseobacterium group</taxon>
        <taxon>Chryseobacterium</taxon>
    </lineage>
</organism>